<comment type="caution">
    <text evidence="2">The sequence shown here is derived from an EMBL/GenBank/DDBJ whole genome shotgun (WGS) entry which is preliminary data.</text>
</comment>
<sequence>MNKYAARKFVNILAKCKNGIHFLSIFPDGKGISSSSLSSPDSPIFKTRPKLIDRQEKVPLEKSANSSPWLTKENGKGFNGVSTSKK</sequence>
<dbReference type="EMBL" id="JAIWYP010000013">
    <property type="protein sequence ID" value="KAH3718724.1"/>
    <property type="molecule type" value="Genomic_DNA"/>
</dbReference>
<evidence type="ECO:0000313" key="3">
    <source>
        <dbReference type="Proteomes" id="UP000828390"/>
    </source>
</evidence>
<dbReference type="AlphaFoldDB" id="A0A9D4C849"/>
<keyword evidence="3" id="KW-1185">Reference proteome</keyword>
<protein>
    <submittedName>
        <fullName evidence="2">Uncharacterized protein</fullName>
    </submittedName>
</protein>
<reference evidence="2" key="2">
    <citation type="submission" date="2020-11" db="EMBL/GenBank/DDBJ databases">
        <authorList>
            <person name="McCartney M.A."/>
            <person name="Auch B."/>
            <person name="Kono T."/>
            <person name="Mallez S."/>
            <person name="Becker A."/>
            <person name="Gohl D.M."/>
            <person name="Silverstein K.A.T."/>
            <person name="Koren S."/>
            <person name="Bechman K.B."/>
            <person name="Herman A."/>
            <person name="Abrahante J.E."/>
            <person name="Garbe J."/>
        </authorList>
    </citation>
    <scope>NUCLEOTIDE SEQUENCE</scope>
    <source>
        <strain evidence="2">Duluth1</strain>
        <tissue evidence="2">Whole animal</tissue>
    </source>
</reference>
<evidence type="ECO:0000256" key="1">
    <source>
        <dbReference type="SAM" id="MobiDB-lite"/>
    </source>
</evidence>
<feature type="region of interest" description="Disordered" evidence="1">
    <location>
        <begin position="56"/>
        <end position="86"/>
    </location>
</feature>
<evidence type="ECO:0000313" key="2">
    <source>
        <dbReference type="EMBL" id="KAH3718724.1"/>
    </source>
</evidence>
<accession>A0A9D4C849</accession>
<proteinExistence type="predicted"/>
<dbReference type="Proteomes" id="UP000828390">
    <property type="component" value="Unassembled WGS sequence"/>
</dbReference>
<organism evidence="2 3">
    <name type="scientific">Dreissena polymorpha</name>
    <name type="common">Zebra mussel</name>
    <name type="synonym">Mytilus polymorpha</name>
    <dbReference type="NCBI Taxonomy" id="45954"/>
    <lineage>
        <taxon>Eukaryota</taxon>
        <taxon>Metazoa</taxon>
        <taxon>Spiralia</taxon>
        <taxon>Lophotrochozoa</taxon>
        <taxon>Mollusca</taxon>
        <taxon>Bivalvia</taxon>
        <taxon>Autobranchia</taxon>
        <taxon>Heteroconchia</taxon>
        <taxon>Euheterodonta</taxon>
        <taxon>Imparidentia</taxon>
        <taxon>Neoheterodontei</taxon>
        <taxon>Myida</taxon>
        <taxon>Dreissenoidea</taxon>
        <taxon>Dreissenidae</taxon>
        <taxon>Dreissena</taxon>
    </lineage>
</organism>
<name>A0A9D4C849_DREPO</name>
<reference evidence="2" key="1">
    <citation type="journal article" date="2019" name="bioRxiv">
        <title>The Genome of the Zebra Mussel, Dreissena polymorpha: A Resource for Invasive Species Research.</title>
        <authorList>
            <person name="McCartney M.A."/>
            <person name="Auch B."/>
            <person name="Kono T."/>
            <person name="Mallez S."/>
            <person name="Zhang Y."/>
            <person name="Obille A."/>
            <person name="Becker A."/>
            <person name="Abrahante J.E."/>
            <person name="Garbe J."/>
            <person name="Badalamenti J.P."/>
            <person name="Herman A."/>
            <person name="Mangelson H."/>
            <person name="Liachko I."/>
            <person name="Sullivan S."/>
            <person name="Sone E.D."/>
            <person name="Koren S."/>
            <person name="Silverstein K.A.T."/>
            <person name="Beckman K.B."/>
            <person name="Gohl D.M."/>
        </authorList>
    </citation>
    <scope>NUCLEOTIDE SEQUENCE</scope>
    <source>
        <strain evidence="2">Duluth1</strain>
        <tissue evidence="2">Whole animal</tissue>
    </source>
</reference>
<gene>
    <name evidence="2" type="ORF">DPMN_061530</name>
</gene>